<evidence type="ECO:0000313" key="8">
    <source>
        <dbReference type="Proteomes" id="UP000092462"/>
    </source>
</evidence>
<evidence type="ECO:0000256" key="2">
    <source>
        <dbReference type="ARBA" id="ARBA00001946"/>
    </source>
</evidence>
<protein>
    <submittedName>
        <fullName evidence="7">Uncharacterized protein</fullName>
    </submittedName>
</protein>
<evidence type="ECO:0000256" key="3">
    <source>
        <dbReference type="ARBA" id="ARBA00022723"/>
    </source>
</evidence>
<evidence type="ECO:0000256" key="6">
    <source>
        <dbReference type="ARBA" id="ARBA00023211"/>
    </source>
</evidence>
<evidence type="ECO:0000256" key="5">
    <source>
        <dbReference type="ARBA" id="ARBA00022842"/>
    </source>
</evidence>
<dbReference type="InterPro" id="IPR015797">
    <property type="entry name" value="NUDIX_hydrolase-like_dom_sf"/>
</dbReference>
<comment type="cofactor">
    <cofactor evidence="2">
        <name>Mg(2+)</name>
        <dbReference type="ChEBI" id="CHEBI:18420"/>
    </cofactor>
</comment>
<dbReference type="AlphaFoldDB" id="A0A1B0DBE0"/>
<dbReference type="PANTHER" id="PTHR12992">
    <property type="entry name" value="NUDIX HYDROLASE"/>
    <property type="match status" value="1"/>
</dbReference>
<dbReference type="VEuPathDB" id="VectorBase:PPAPM1_005209"/>
<sequence length="219" mass="24719">MTTVRAAQLCNETILSAVNRQLTLDKMAKPFFPDPPGQEKRTAAVLIAICEEKDNVLSLLYTQRSGNLSRHTGQVSFPGGMRDPTDVSWEDCALRETEEEIGLHRRFIDVWGTGAPLNVPYSKVTIYPVIGSVKNFNDLELKINPAEVEKVFTVSLDHLCSPDNHRHTQFNNGIVIPAFVNTPAKVWGITAFLTHIFLKALLPRETYKRTWPMLKPYKL</sequence>
<dbReference type="GO" id="GO:0010945">
    <property type="term" value="F:coenzyme A diphosphatase activity"/>
    <property type="evidence" value="ECO:0007669"/>
    <property type="project" value="InterPro"/>
</dbReference>
<reference evidence="7" key="1">
    <citation type="submission" date="2022-08" db="UniProtKB">
        <authorList>
            <consortium name="EnsemblMetazoa"/>
        </authorList>
    </citation>
    <scope>IDENTIFICATION</scope>
    <source>
        <strain evidence="7">Israel</strain>
    </source>
</reference>
<dbReference type="Gene3D" id="3.90.79.10">
    <property type="entry name" value="Nucleoside Triphosphate Pyrophosphohydrolase"/>
    <property type="match status" value="1"/>
</dbReference>
<keyword evidence="8" id="KW-1185">Reference proteome</keyword>
<dbReference type="GO" id="GO:0046872">
    <property type="term" value="F:metal ion binding"/>
    <property type="evidence" value="ECO:0007669"/>
    <property type="project" value="UniProtKB-KW"/>
</dbReference>
<dbReference type="Pfam" id="PF00293">
    <property type="entry name" value="NUDIX"/>
    <property type="match status" value="1"/>
</dbReference>
<evidence type="ECO:0000313" key="7">
    <source>
        <dbReference type="EnsemblMetazoa" id="PPAI005129-PA"/>
    </source>
</evidence>
<dbReference type="InterPro" id="IPR045121">
    <property type="entry name" value="CoAse"/>
</dbReference>
<dbReference type="InterPro" id="IPR000086">
    <property type="entry name" value="NUDIX_hydrolase_dom"/>
</dbReference>
<evidence type="ECO:0000256" key="4">
    <source>
        <dbReference type="ARBA" id="ARBA00022801"/>
    </source>
</evidence>
<comment type="cofactor">
    <cofactor evidence="1">
        <name>Mn(2+)</name>
        <dbReference type="ChEBI" id="CHEBI:29035"/>
    </cofactor>
</comment>
<dbReference type="PANTHER" id="PTHR12992:SF11">
    <property type="entry name" value="MITOCHONDRIAL COENZYME A DIPHOSPHATASE NUDT8"/>
    <property type="match status" value="1"/>
</dbReference>
<dbReference type="PROSITE" id="PS51462">
    <property type="entry name" value="NUDIX"/>
    <property type="match status" value="1"/>
</dbReference>
<dbReference type="EMBL" id="AJVK01004866">
    <property type="status" value="NOT_ANNOTATED_CDS"/>
    <property type="molecule type" value="Genomic_DNA"/>
</dbReference>
<keyword evidence="3" id="KW-0479">Metal-binding</keyword>
<dbReference type="EnsemblMetazoa" id="PPAI005129-RA">
    <property type="protein sequence ID" value="PPAI005129-PA"/>
    <property type="gene ID" value="PPAI005129"/>
</dbReference>
<dbReference type="CDD" id="cd03426">
    <property type="entry name" value="NUDIX_CoAse_Nudt7"/>
    <property type="match status" value="1"/>
</dbReference>
<dbReference type="VEuPathDB" id="VectorBase:PPAI005129"/>
<keyword evidence="6" id="KW-0464">Manganese</keyword>
<keyword evidence="4" id="KW-0378">Hydrolase</keyword>
<name>A0A1B0DBE0_PHLPP</name>
<dbReference type="SUPFAM" id="SSF55811">
    <property type="entry name" value="Nudix"/>
    <property type="match status" value="1"/>
</dbReference>
<organism evidence="7 8">
    <name type="scientific">Phlebotomus papatasi</name>
    <name type="common">Sandfly</name>
    <dbReference type="NCBI Taxonomy" id="29031"/>
    <lineage>
        <taxon>Eukaryota</taxon>
        <taxon>Metazoa</taxon>
        <taxon>Ecdysozoa</taxon>
        <taxon>Arthropoda</taxon>
        <taxon>Hexapoda</taxon>
        <taxon>Insecta</taxon>
        <taxon>Pterygota</taxon>
        <taxon>Neoptera</taxon>
        <taxon>Endopterygota</taxon>
        <taxon>Diptera</taxon>
        <taxon>Nematocera</taxon>
        <taxon>Psychodoidea</taxon>
        <taxon>Psychodidae</taxon>
        <taxon>Phlebotomus</taxon>
        <taxon>Phlebotomus</taxon>
    </lineage>
</organism>
<accession>A0A1B0DBE0</accession>
<keyword evidence="5" id="KW-0460">Magnesium</keyword>
<dbReference type="Proteomes" id="UP000092462">
    <property type="component" value="Unassembled WGS sequence"/>
</dbReference>
<proteinExistence type="predicted"/>
<evidence type="ECO:0000256" key="1">
    <source>
        <dbReference type="ARBA" id="ARBA00001936"/>
    </source>
</evidence>